<reference evidence="2" key="1">
    <citation type="submission" date="2022-08" db="EMBL/GenBank/DDBJ databases">
        <title>A Global Phylogenomic Analysis of the Shiitake Genus Lentinula.</title>
        <authorList>
            <consortium name="DOE Joint Genome Institute"/>
            <person name="Sierra-Patev S."/>
            <person name="Min B."/>
            <person name="Naranjo-Ortiz M."/>
            <person name="Looney B."/>
            <person name="Konkel Z."/>
            <person name="Slot J.C."/>
            <person name="Sakamoto Y."/>
            <person name="Steenwyk J.L."/>
            <person name="Rokas A."/>
            <person name="Carro J."/>
            <person name="Camarero S."/>
            <person name="Ferreira P."/>
            <person name="Molpeceres G."/>
            <person name="Ruiz-Duenas F.J."/>
            <person name="Serrano A."/>
            <person name="Henrissat B."/>
            <person name="Drula E."/>
            <person name="Hughes K.W."/>
            <person name="Mata J.L."/>
            <person name="Ishikawa N.K."/>
            <person name="Vargas-Isla R."/>
            <person name="Ushijima S."/>
            <person name="Smith C.A."/>
            <person name="Ahrendt S."/>
            <person name="Andreopoulos W."/>
            <person name="He G."/>
            <person name="Labutti K."/>
            <person name="Lipzen A."/>
            <person name="Ng V."/>
            <person name="Riley R."/>
            <person name="Sandor L."/>
            <person name="Barry K."/>
            <person name="Martinez A.T."/>
            <person name="Xiao Y."/>
            <person name="Gibbons J.G."/>
            <person name="Terashima K."/>
            <person name="Grigoriev I.V."/>
            <person name="Hibbett D.S."/>
        </authorList>
    </citation>
    <scope>NUCLEOTIDE SEQUENCE</scope>
    <source>
        <strain evidence="2">JLM2183</strain>
    </source>
</reference>
<sequence>MDIEDGIEELQSCRLWTILVCNVKKDWNQRIRKVWLRTLLLSLILHLALCVAGEISWMVIFEPSLASELKNILIPSSFDSQSTSNALASTFSTHISRILYKFKIELCVYLLLVFIMTLFANTLKKRVDICGRIFTQVILDLSKLNLEALGFLAEPTCITDVEDIFLRLLNPMRRSQANIISPEILQSGASSIINWKPLYNPLFCAFFHCPLIAFVCFLKFSMVPLLASALGLGDESSMDYSFPPATFIFSLIFGLIYLLALLCVAVLWSIYAYHRLPTAEDMWSSFVMDVDLFVSQV</sequence>
<evidence type="ECO:0000313" key="2">
    <source>
        <dbReference type="EMBL" id="KAJ4485201.1"/>
    </source>
</evidence>
<keyword evidence="1" id="KW-0472">Membrane</keyword>
<proteinExistence type="predicted"/>
<keyword evidence="3" id="KW-1185">Reference proteome</keyword>
<protein>
    <submittedName>
        <fullName evidence="2">Uncharacterized protein</fullName>
    </submittedName>
</protein>
<comment type="caution">
    <text evidence="2">The sequence shown here is derived from an EMBL/GenBank/DDBJ whole genome shotgun (WGS) entry which is preliminary data.</text>
</comment>
<accession>A0A9W9AL54</accession>
<dbReference type="OrthoDB" id="3058276at2759"/>
<evidence type="ECO:0000313" key="3">
    <source>
        <dbReference type="Proteomes" id="UP001150266"/>
    </source>
</evidence>
<dbReference type="EMBL" id="JAOTPV010000003">
    <property type="protein sequence ID" value="KAJ4485201.1"/>
    <property type="molecule type" value="Genomic_DNA"/>
</dbReference>
<feature type="transmembrane region" description="Helical" evidence="1">
    <location>
        <begin position="247"/>
        <end position="273"/>
    </location>
</feature>
<feature type="transmembrane region" description="Helical" evidence="1">
    <location>
        <begin position="202"/>
        <end position="227"/>
    </location>
</feature>
<keyword evidence="1" id="KW-0812">Transmembrane</keyword>
<organism evidence="2 3">
    <name type="scientific">Lentinula aciculospora</name>
    <dbReference type="NCBI Taxonomy" id="153920"/>
    <lineage>
        <taxon>Eukaryota</taxon>
        <taxon>Fungi</taxon>
        <taxon>Dikarya</taxon>
        <taxon>Basidiomycota</taxon>
        <taxon>Agaricomycotina</taxon>
        <taxon>Agaricomycetes</taxon>
        <taxon>Agaricomycetidae</taxon>
        <taxon>Agaricales</taxon>
        <taxon>Marasmiineae</taxon>
        <taxon>Omphalotaceae</taxon>
        <taxon>Lentinula</taxon>
    </lineage>
</organism>
<name>A0A9W9AL54_9AGAR</name>
<feature type="transmembrane region" description="Helical" evidence="1">
    <location>
        <begin position="102"/>
        <end position="123"/>
    </location>
</feature>
<dbReference type="Proteomes" id="UP001150266">
    <property type="component" value="Unassembled WGS sequence"/>
</dbReference>
<evidence type="ECO:0000256" key="1">
    <source>
        <dbReference type="SAM" id="Phobius"/>
    </source>
</evidence>
<keyword evidence="1" id="KW-1133">Transmembrane helix</keyword>
<dbReference type="AlphaFoldDB" id="A0A9W9AL54"/>
<gene>
    <name evidence="2" type="ORF">J3R30DRAFT_1324015</name>
</gene>
<feature type="transmembrane region" description="Helical" evidence="1">
    <location>
        <begin position="34"/>
        <end position="60"/>
    </location>
</feature>